<proteinExistence type="predicted"/>
<evidence type="ECO:0008006" key="5">
    <source>
        <dbReference type="Google" id="ProtNLM"/>
    </source>
</evidence>
<feature type="binding site" evidence="2">
    <location>
        <position position="67"/>
    </location>
    <ligand>
        <name>Fe cation</name>
        <dbReference type="ChEBI" id="CHEBI:24875"/>
        <label>2</label>
    </ligand>
</feature>
<feature type="binding site" evidence="2">
    <location>
        <position position="40"/>
    </location>
    <ligand>
        <name>Fe cation</name>
        <dbReference type="ChEBI" id="CHEBI:24875"/>
        <label>1</label>
    </ligand>
</feature>
<feature type="binding site" evidence="2">
    <location>
        <position position="39"/>
    </location>
    <ligand>
        <name>Fe cation</name>
        <dbReference type="ChEBI" id="CHEBI:24875"/>
        <label>2</label>
    </ligand>
</feature>
<comment type="caution">
    <text evidence="3">The sequence shown here is derived from an EMBL/GenBank/DDBJ whole genome shotgun (WGS) entry which is preliminary data.</text>
</comment>
<feature type="binding site" evidence="2">
    <location>
        <position position="177"/>
    </location>
    <ligand>
        <name>Fe cation</name>
        <dbReference type="ChEBI" id="CHEBI:24875"/>
        <label>1</label>
    </ligand>
</feature>
<name>A0A0S8GIP6_UNCW3</name>
<feature type="active site" description="Proton donor" evidence="1">
    <location>
        <position position="68"/>
    </location>
</feature>
<evidence type="ECO:0000313" key="4">
    <source>
        <dbReference type="Proteomes" id="UP000051096"/>
    </source>
</evidence>
<dbReference type="PANTHER" id="PTHR36303">
    <property type="entry name" value="2',3'-CYCLIC-NUCLEOTIDE 2'-PHOSPHODIESTERASE"/>
    <property type="match status" value="1"/>
</dbReference>
<dbReference type="NCBIfam" id="TIGR00282">
    <property type="entry name" value="TIGR00282 family metallophosphoesterase"/>
    <property type="match status" value="1"/>
</dbReference>
<dbReference type="GO" id="GO:0046872">
    <property type="term" value="F:metal ion binding"/>
    <property type="evidence" value="ECO:0007669"/>
    <property type="project" value="UniProtKB-KW"/>
</dbReference>
<dbReference type="Pfam" id="PF13277">
    <property type="entry name" value="YmdB"/>
    <property type="match status" value="1"/>
</dbReference>
<reference evidence="3 4" key="1">
    <citation type="journal article" date="2015" name="Microbiome">
        <title>Genomic resolution of linkages in carbon, nitrogen, and sulfur cycling among widespread estuary sediment bacteria.</title>
        <authorList>
            <person name="Baker B.J."/>
            <person name="Lazar C.S."/>
            <person name="Teske A.P."/>
            <person name="Dick G.J."/>
        </authorList>
    </citation>
    <scope>NUCLEOTIDE SEQUENCE [LARGE SCALE GENOMIC DNA]</scope>
    <source>
        <strain evidence="3">SM23_60</strain>
    </source>
</reference>
<dbReference type="EMBL" id="LJUO01000030">
    <property type="protein sequence ID" value="KPK72497.1"/>
    <property type="molecule type" value="Genomic_DNA"/>
</dbReference>
<dbReference type="AlphaFoldDB" id="A0A0S8GIP6"/>
<dbReference type="PIRSF" id="PIRSF004789">
    <property type="entry name" value="DR1281"/>
    <property type="match status" value="1"/>
</dbReference>
<sequence length="256" mass="28116">MKLLFIGDIIGKPGRNKVCQHLARIKKDEGIFFTIAQGENLAGGIGITGKTAQELLDAGVDCITTGNHVWKHKEIYAYLDKETRILRPINYPVGVPGQGYAVYEKEGVTIGVLNLEGRVFMRALRDPFAVGKECCAHLAERTKNIFIDIHAEATSEKKAIAFYLAEYATAVIGTHTHVQTADEGVINTKTAYITDVGMAGSPDSVLGLVPDDIIRYYLLSIPQKFKVAKENIVVNCVIVDFDEKTGTAHSIARYNF</sequence>
<protein>
    <recommendedName>
        <fullName evidence="5">Metallophosphoesterase</fullName>
    </recommendedName>
</protein>
<feature type="binding site" evidence="2">
    <location>
        <position position="175"/>
    </location>
    <ligand>
        <name>Fe cation</name>
        <dbReference type="ChEBI" id="CHEBI:24875"/>
        <label>2</label>
    </ligand>
</feature>
<feature type="binding site" evidence="2">
    <location>
        <position position="150"/>
    </location>
    <ligand>
        <name>Fe cation</name>
        <dbReference type="ChEBI" id="CHEBI:24875"/>
        <label>2</label>
    </ligand>
</feature>
<gene>
    <name evidence="3" type="ORF">AMJ87_04575</name>
</gene>
<evidence type="ECO:0000313" key="3">
    <source>
        <dbReference type="EMBL" id="KPK72497.1"/>
    </source>
</evidence>
<accession>A0A0S8GIP6</accession>
<evidence type="ECO:0000256" key="1">
    <source>
        <dbReference type="PIRSR" id="PIRSR004789-50"/>
    </source>
</evidence>
<evidence type="ECO:0000256" key="2">
    <source>
        <dbReference type="PIRSR" id="PIRSR004789-51"/>
    </source>
</evidence>
<keyword evidence="2" id="KW-0479">Metal-binding</keyword>
<dbReference type="Proteomes" id="UP000051096">
    <property type="component" value="Unassembled WGS sequence"/>
</dbReference>
<feature type="binding site" evidence="2">
    <location>
        <position position="39"/>
    </location>
    <ligand>
        <name>Fe cation</name>
        <dbReference type="ChEBI" id="CHEBI:24875"/>
        <label>1</label>
    </ligand>
</feature>
<dbReference type="InterPro" id="IPR005235">
    <property type="entry name" value="YmdB-like"/>
</dbReference>
<organism evidence="3 4">
    <name type="scientific">candidate division WOR_3 bacterium SM23_60</name>
    <dbReference type="NCBI Taxonomy" id="1703780"/>
    <lineage>
        <taxon>Bacteria</taxon>
        <taxon>Bacteria division WOR-3</taxon>
    </lineage>
</organism>
<dbReference type="SUPFAM" id="SSF56300">
    <property type="entry name" value="Metallo-dependent phosphatases"/>
    <property type="match status" value="1"/>
</dbReference>
<dbReference type="InterPro" id="IPR029052">
    <property type="entry name" value="Metallo-depent_PP-like"/>
</dbReference>
<dbReference type="GO" id="GO:0004113">
    <property type="term" value="F:2',3'-cyclic-nucleotide 3'-phosphodiesterase activity"/>
    <property type="evidence" value="ECO:0007669"/>
    <property type="project" value="TreeGrafter"/>
</dbReference>
<dbReference type="Gene3D" id="3.60.21.10">
    <property type="match status" value="1"/>
</dbReference>
<dbReference type="PANTHER" id="PTHR36303:SF1">
    <property type="entry name" value="2',3'-CYCLIC-NUCLEOTIDE 2'-PHOSPHODIESTERASE"/>
    <property type="match status" value="1"/>
</dbReference>
<feature type="binding site" evidence="2">
    <location>
        <position position="8"/>
    </location>
    <ligand>
        <name>Fe cation</name>
        <dbReference type="ChEBI" id="CHEBI:24875"/>
        <label>1</label>
    </ligand>
</feature>
<dbReference type="PATRIC" id="fig|1703780.3.peg.2047"/>